<dbReference type="STRING" id="1192034.CAP_5929"/>
<protein>
    <submittedName>
        <fullName evidence="6">Transcriptional regulator, LysR family</fullName>
    </submittedName>
</protein>
<evidence type="ECO:0000256" key="2">
    <source>
        <dbReference type="ARBA" id="ARBA00023015"/>
    </source>
</evidence>
<keyword evidence="2" id="KW-0805">Transcription regulation</keyword>
<dbReference type="AlphaFoldDB" id="A0A017TG14"/>
<dbReference type="InterPro" id="IPR036388">
    <property type="entry name" value="WH-like_DNA-bd_sf"/>
</dbReference>
<dbReference type="InterPro" id="IPR005119">
    <property type="entry name" value="LysR_subst-bd"/>
</dbReference>
<gene>
    <name evidence="6" type="ORF">CAP_5929</name>
</gene>
<dbReference type="Pfam" id="PF00126">
    <property type="entry name" value="HTH_1"/>
    <property type="match status" value="1"/>
</dbReference>
<keyword evidence="7" id="KW-1185">Reference proteome</keyword>
<evidence type="ECO:0000259" key="5">
    <source>
        <dbReference type="PROSITE" id="PS50931"/>
    </source>
</evidence>
<evidence type="ECO:0000313" key="7">
    <source>
        <dbReference type="Proteomes" id="UP000019678"/>
    </source>
</evidence>
<dbReference type="RefSeq" id="WP_044236117.1">
    <property type="nucleotide sequence ID" value="NZ_ASRX01000005.1"/>
</dbReference>
<dbReference type="Pfam" id="PF03466">
    <property type="entry name" value="LysR_substrate"/>
    <property type="match status" value="1"/>
</dbReference>
<dbReference type="CDD" id="cd08471">
    <property type="entry name" value="PBP2_CrgA_like_2"/>
    <property type="match status" value="1"/>
</dbReference>
<evidence type="ECO:0000256" key="3">
    <source>
        <dbReference type="ARBA" id="ARBA00023125"/>
    </source>
</evidence>
<accession>A0A017TG14</accession>
<sequence>MDRLDALRAFVLAAERGSLSAAAQSLGRSPASVTRAIDAIEARLGAPVLRRTTRSLKLTEAGERYLAIARHVLAELDEAERATTAVTSEPRGLLAVTAPIAFGSLHVRPILDDFLAAHEDVQARFLLLDRTVSLIEEGVDVAVRIGHLPDSALIATAVGSVRRLVIASPEYLARHGRPKAPKDLATHRCIASTGLTPHDSWSFGARGPGRRVRVHPRLSVNVVDAAIRSAVSGIGVTCALSYQVAEHLASGALVRLLPAFEPPPVPVHLLYPASSARTAKVRAFVAFAAPRLRAVLASSKSGAPVEGTKAARTRGASA</sequence>
<dbReference type="InterPro" id="IPR058163">
    <property type="entry name" value="LysR-type_TF_proteobact-type"/>
</dbReference>
<dbReference type="EMBL" id="ASRX01000005">
    <property type="protein sequence ID" value="EYF08169.1"/>
    <property type="molecule type" value="Genomic_DNA"/>
</dbReference>
<evidence type="ECO:0000256" key="4">
    <source>
        <dbReference type="ARBA" id="ARBA00023163"/>
    </source>
</evidence>
<feature type="domain" description="HTH lysR-type" evidence="5">
    <location>
        <begin position="1"/>
        <end position="59"/>
    </location>
</feature>
<dbReference type="Gene3D" id="1.10.10.10">
    <property type="entry name" value="Winged helix-like DNA-binding domain superfamily/Winged helix DNA-binding domain"/>
    <property type="match status" value="1"/>
</dbReference>
<dbReference type="SUPFAM" id="SSF53850">
    <property type="entry name" value="Periplasmic binding protein-like II"/>
    <property type="match status" value="1"/>
</dbReference>
<dbReference type="InterPro" id="IPR036390">
    <property type="entry name" value="WH_DNA-bd_sf"/>
</dbReference>
<dbReference type="InterPro" id="IPR000847">
    <property type="entry name" value="LysR_HTH_N"/>
</dbReference>
<comment type="caution">
    <text evidence="6">The sequence shown here is derived from an EMBL/GenBank/DDBJ whole genome shotgun (WGS) entry which is preliminary data.</text>
</comment>
<dbReference type="PROSITE" id="PS50931">
    <property type="entry name" value="HTH_LYSR"/>
    <property type="match status" value="1"/>
</dbReference>
<dbReference type="GO" id="GO:0006351">
    <property type="term" value="P:DNA-templated transcription"/>
    <property type="evidence" value="ECO:0007669"/>
    <property type="project" value="TreeGrafter"/>
</dbReference>
<dbReference type="Gene3D" id="3.40.190.290">
    <property type="match status" value="1"/>
</dbReference>
<evidence type="ECO:0000256" key="1">
    <source>
        <dbReference type="ARBA" id="ARBA00009437"/>
    </source>
</evidence>
<dbReference type="GO" id="GO:0043565">
    <property type="term" value="F:sequence-specific DNA binding"/>
    <property type="evidence" value="ECO:0007669"/>
    <property type="project" value="TreeGrafter"/>
</dbReference>
<dbReference type="Proteomes" id="UP000019678">
    <property type="component" value="Unassembled WGS sequence"/>
</dbReference>
<dbReference type="OrthoDB" id="5416547at2"/>
<name>A0A017TG14_9BACT</name>
<evidence type="ECO:0000313" key="6">
    <source>
        <dbReference type="EMBL" id="EYF08169.1"/>
    </source>
</evidence>
<proteinExistence type="inferred from homology"/>
<keyword evidence="4" id="KW-0804">Transcription</keyword>
<reference evidence="6 7" key="1">
    <citation type="submission" date="2013-05" db="EMBL/GenBank/DDBJ databases">
        <title>Genome assembly of Chondromyces apiculatus DSM 436.</title>
        <authorList>
            <person name="Sharma G."/>
            <person name="Khatri I."/>
            <person name="Kaur C."/>
            <person name="Mayilraj S."/>
            <person name="Subramanian S."/>
        </authorList>
    </citation>
    <scope>NUCLEOTIDE SEQUENCE [LARGE SCALE GENOMIC DNA]</scope>
    <source>
        <strain evidence="6 7">DSM 436</strain>
    </source>
</reference>
<keyword evidence="3" id="KW-0238">DNA-binding</keyword>
<organism evidence="6 7">
    <name type="scientific">Chondromyces apiculatus DSM 436</name>
    <dbReference type="NCBI Taxonomy" id="1192034"/>
    <lineage>
        <taxon>Bacteria</taxon>
        <taxon>Pseudomonadati</taxon>
        <taxon>Myxococcota</taxon>
        <taxon>Polyangia</taxon>
        <taxon>Polyangiales</taxon>
        <taxon>Polyangiaceae</taxon>
        <taxon>Chondromyces</taxon>
    </lineage>
</organism>
<dbReference type="SUPFAM" id="SSF46785">
    <property type="entry name" value="Winged helix' DNA-binding domain"/>
    <property type="match status" value="1"/>
</dbReference>
<dbReference type="PANTHER" id="PTHR30537">
    <property type="entry name" value="HTH-TYPE TRANSCRIPTIONAL REGULATOR"/>
    <property type="match status" value="1"/>
</dbReference>
<dbReference type="GO" id="GO:0003700">
    <property type="term" value="F:DNA-binding transcription factor activity"/>
    <property type="evidence" value="ECO:0007669"/>
    <property type="project" value="InterPro"/>
</dbReference>
<comment type="similarity">
    <text evidence="1">Belongs to the LysR transcriptional regulatory family.</text>
</comment>
<dbReference type="eggNOG" id="COG0583">
    <property type="taxonomic scope" value="Bacteria"/>
</dbReference>
<dbReference type="PANTHER" id="PTHR30537:SF5">
    <property type="entry name" value="HTH-TYPE TRANSCRIPTIONAL ACTIVATOR TTDR-RELATED"/>
    <property type="match status" value="1"/>
</dbReference>
<dbReference type="FunFam" id="1.10.10.10:FF:000001">
    <property type="entry name" value="LysR family transcriptional regulator"/>
    <property type="match status" value="1"/>
</dbReference>